<dbReference type="Gene3D" id="1.20.1720.10">
    <property type="entry name" value="Multidrug resistance protein D"/>
    <property type="match status" value="1"/>
</dbReference>
<protein>
    <recommendedName>
        <fullName evidence="10">Bcr/CflA family efflux transporter</fullName>
    </recommendedName>
</protein>
<keyword evidence="6" id="KW-1003">Cell membrane</keyword>
<keyword evidence="9 10" id="KW-0472">Membrane</keyword>
<comment type="caution">
    <text evidence="10">Lacks conserved residue(s) required for the propagation of feature annotation.</text>
</comment>
<organism evidence="12 13">
    <name type="scientific">Ponticoccus litoralis</name>
    <dbReference type="NCBI Taxonomy" id="422297"/>
    <lineage>
        <taxon>Bacteria</taxon>
        <taxon>Pseudomonadati</taxon>
        <taxon>Pseudomonadota</taxon>
        <taxon>Alphaproteobacteria</taxon>
        <taxon>Rhodobacterales</taxon>
        <taxon>Roseobacteraceae</taxon>
        <taxon>Ponticoccus</taxon>
    </lineage>
</organism>
<dbReference type="SUPFAM" id="SSF103473">
    <property type="entry name" value="MFS general substrate transporter"/>
    <property type="match status" value="1"/>
</dbReference>
<feature type="transmembrane region" description="Helical" evidence="10">
    <location>
        <begin position="51"/>
        <end position="71"/>
    </location>
</feature>
<comment type="similarity">
    <text evidence="4">Belongs to the major facilitator superfamily. TCR/Tet family.</text>
</comment>
<feature type="transmembrane region" description="Helical" evidence="10">
    <location>
        <begin position="283"/>
        <end position="304"/>
    </location>
</feature>
<comment type="function">
    <text evidence="1">Resistance to tetracycline by an active tetracycline efflux. This is an energy-dependent process that decreases the accumulation of the antibiotic in whole cells. This protein functions as a metal-tetracycline/H(+) antiporter.</text>
</comment>
<keyword evidence="10" id="KW-0997">Cell inner membrane</keyword>
<dbReference type="EMBL" id="JBDNCH010000002">
    <property type="protein sequence ID" value="MEN9062404.1"/>
    <property type="molecule type" value="Genomic_DNA"/>
</dbReference>
<evidence type="ECO:0000256" key="6">
    <source>
        <dbReference type="ARBA" id="ARBA00022475"/>
    </source>
</evidence>
<dbReference type="PANTHER" id="PTHR43124">
    <property type="entry name" value="PURINE EFFLUX PUMP PBUE"/>
    <property type="match status" value="1"/>
</dbReference>
<evidence type="ECO:0000259" key="11">
    <source>
        <dbReference type="PROSITE" id="PS50850"/>
    </source>
</evidence>
<dbReference type="NCBIfam" id="TIGR00710">
    <property type="entry name" value="efflux_Bcr_CflA"/>
    <property type="match status" value="1"/>
</dbReference>
<dbReference type="InterPro" id="IPR001958">
    <property type="entry name" value="Tet-R_TetA/multi-R_MdtG-like"/>
</dbReference>
<comment type="subcellular location">
    <subcellularLocation>
        <location evidence="10">Cell inner membrane</location>
        <topology evidence="10">Multi-pass membrane protein</topology>
    </subcellularLocation>
    <subcellularLocation>
        <location evidence="2">Cell membrane</location>
        <topology evidence="2">Multi-pass membrane protein</topology>
    </subcellularLocation>
</comment>
<feature type="transmembrane region" description="Helical" evidence="10">
    <location>
        <begin position="217"/>
        <end position="241"/>
    </location>
</feature>
<keyword evidence="7 10" id="KW-0812">Transmembrane</keyword>
<comment type="caution">
    <text evidence="12">The sequence shown here is derived from an EMBL/GenBank/DDBJ whole genome shotgun (WGS) entry which is preliminary data.</text>
</comment>
<dbReference type="PROSITE" id="PS50850">
    <property type="entry name" value="MFS"/>
    <property type="match status" value="1"/>
</dbReference>
<dbReference type="AlphaFoldDB" id="A0AAW9SMX1"/>
<dbReference type="GO" id="GO:0005886">
    <property type="term" value="C:plasma membrane"/>
    <property type="evidence" value="ECO:0007669"/>
    <property type="project" value="UniProtKB-SubCell"/>
</dbReference>
<feature type="transmembrane region" description="Helical" evidence="10">
    <location>
        <begin position="253"/>
        <end position="271"/>
    </location>
</feature>
<evidence type="ECO:0000256" key="2">
    <source>
        <dbReference type="ARBA" id="ARBA00004651"/>
    </source>
</evidence>
<name>A0AAW9SMX1_9RHOB</name>
<keyword evidence="5 10" id="KW-0813">Transport</keyword>
<feature type="transmembrane region" description="Helical" evidence="10">
    <location>
        <begin position="348"/>
        <end position="368"/>
    </location>
</feature>
<feature type="transmembrane region" description="Helical" evidence="10">
    <location>
        <begin position="310"/>
        <end position="327"/>
    </location>
</feature>
<feature type="transmembrane region" description="Helical" evidence="10">
    <location>
        <begin position="168"/>
        <end position="186"/>
    </location>
</feature>
<evidence type="ECO:0000256" key="4">
    <source>
        <dbReference type="ARBA" id="ARBA00007520"/>
    </source>
</evidence>
<evidence type="ECO:0000256" key="10">
    <source>
        <dbReference type="RuleBase" id="RU365088"/>
    </source>
</evidence>
<evidence type="ECO:0000256" key="1">
    <source>
        <dbReference type="ARBA" id="ARBA00003279"/>
    </source>
</evidence>
<feature type="transmembrane region" description="Helical" evidence="10">
    <location>
        <begin position="374"/>
        <end position="393"/>
    </location>
</feature>
<accession>A0AAW9SMX1</accession>
<dbReference type="PRINTS" id="PR01035">
    <property type="entry name" value="TCRTETA"/>
</dbReference>
<gene>
    <name evidence="12" type="ORF">ABFB10_16820</name>
</gene>
<dbReference type="InterPro" id="IPR020846">
    <property type="entry name" value="MFS_dom"/>
</dbReference>
<dbReference type="Pfam" id="PF07690">
    <property type="entry name" value="MFS_1"/>
    <property type="match status" value="1"/>
</dbReference>
<dbReference type="PROSITE" id="PS00216">
    <property type="entry name" value="SUGAR_TRANSPORT_1"/>
    <property type="match status" value="1"/>
</dbReference>
<keyword evidence="8 10" id="KW-1133">Transmembrane helix</keyword>
<keyword evidence="13" id="KW-1185">Reference proteome</keyword>
<feature type="transmembrane region" description="Helical" evidence="10">
    <location>
        <begin position="140"/>
        <end position="162"/>
    </location>
</feature>
<dbReference type="Proteomes" id="UP001428774">
    <property type="component" value="Unassembled WGS sequence"/>
</dbReference>
<evidence type="ECO:0000256" key="7">
    <source>
        <dbReference type="ARBA" id="ARBA00022692"/>
    </source>
</evidence>
<dbReference type="GO" id="GO:0042910">
    <property type="term" value="F:xenobiotic transmembrane transporter activity"/>
    <property type="evidence" value="ECO:0007669"/>
    <property type="project" value="InterPro"/>
</dbReference>
<reference evidence="12 13" key="1">
    <citation type="submission" date="2024-05" db="EMBL/GenBank/DDBJ databases">
        <title>Genome sequence of Ponticoccus litoralis KCCM 90028.</title>
        <authorList>
            <person name="Kim J.M."/>
            <person name="Lee J.K."/>
            <person name="Choi B.J."/>
            <person name="Bayburt H."/>
            <person name="Baek J.H."/>
            <person name="Jeon C.O."/>
        </authorList>
    </citation>
    <scope>NUCLEOTIDE SEQUENCE [LARGE SCALE GENOMIC DNA]</scope>
    <source>
        <strain evidence="12 13">KCCM 90028</strain>
    </source>
</reference>
<dbReference type="InterPro" id="IPR050189">
    <property type="entry name" value="MFS_Efflux_Transporters"/>
</dbReference>
<dbReference type="InterPro" id="IPR004812">
    <property type="entry name" value="Efflux_drug-R_Bcr/CmlA"/>
</dbReference>
<dbReference type="InterPro" id="IPR005829">
    <property type="entry name" value="Sugar_transporter_CS"/>
</dbReference>
<feature type="transmembrane region" description="Helical" evidence="10">
    <location>
        <begin position="21"/>
        <end position="39"/>
    </location>
</feature>
<feature type="domain" description="Major facilitator superfamily (MFS) profile" evidence="11">
    <location>
        <begin position="17"/>
        <end position="400"/>
    </location>
</feature>
<evidence type="ECO:0000313" key="13">
    <source>
        <dbReference type="Proteomes" id="UP001428774"/>
    </source>
</evidence>
<evidence type="ECO:0000256" key="8">
    <source>
        <dbReference type="ARBA" id="ARBA00022989"/>
    </source>
</evidence>
<comment type="similarity">
    <text evidence="3 10">Belongs to the major facilitator superfamily. Bcr/CmlA family.</text>
</comment>
<proteinExistence type="inferred from homology"/>
<evidence type="ECO:0000256" key="9">
    <source>
        <dbReference type="ARBA" id="ARBA00023136"/>
    </source>
</evidence>
<evidence type="ECO:0000256" key="5">
    <source>
        <dbReference type="ARBA" id="ARBA00022448"/>
    </source>
</evidence>
<evidence type="ECO:0000313" key="12">
    <source>
        <dbReference type="EMBL" id="MEN9062404.1"/>
    </source>
</evidence>
<evidence type="ECO:0000256" key="3">
    <source>
        <dbReference type="ARBA" id="ARBA00006236"/>
    </source>
</evidence>
<dbReference type="GO" id="GO:1990961">
    <property type="term" value="P:xenobiotic detoxification by transmembrane export across the plasma membrane"/>
    <property type="evidence" value="ECO:0007669"/>
    <property type="project" value="InterPro"/>
</dbReference>
<dbReference type="InterPro" id="IPR011701">
    <property type="entry name" value="MFS"/>
</dbReference>
<dbReference type="InterPro" id="IPR036259">
    <property type="entry name" value="MFS_trans_sf"/>
</dbReference>
<feature type="transmembrane region" description="Helical" evidence="10">
    <location>
        <begin position="83"/>
        <end position="102"/>
    </location>
</feature>
<dbReference type="PANTHER" id="PTHR43124:SF3">
    <property type="entry name" value="CHLORAMPHENICOL EFFLUX PUMP RV0191"/>
    <property type="match status" value="1"/>
</dbReference>
<dbReference type="RefSeq" id="WP_347167379.1">
    <property type="nucleotide sequence ID" value="NZ_JBDNCH010000002.1"/>
</dbReference>
<sequence length="408" mass="42498">MSSPSPVRFLDRSTPPHISTLVLLAGMSALTMSIFLPSLPDMAAWYEADYSLLQLSVTVYLAANALLQIVVGPISDKIGRRPVILAGLALFCLATLGCLLATNVYVFLLFRMLQAVVTVAMVLSRAVVRDMVPANEAASMIGYVTMGMAVIPMVSPAIGGYLGDVFGWKASFWLMLGLGLFMIWLVRSDLGETAAKSGLTLSQQFSQYPELFRSQRFWGYALACAFSSGAFFSFLGGAPYVGSEVYGLPSTVIGYYFGAPAIGYMLGNYLSGRYSARVGINRMVLIGAVVVSGGMTVTMVLFAIGGGSALIFFGSMTLVGLGNGLTIPNATAGSLSVRPHLAGSASGLGGAIMIGGGAALSALAGAMLQPGSGAWPLLWLMFACGVASVLAIAHVMAREKQLGGLDAA</sequence>
<dbReference type="CDD" id="cd17320">
    <property type="entry name" value="MFS_MdfA_MDR_like"/>
    <property type="match status" value="1"/>
</dbReference>